<protein>
    <submittedName>
        <fullName evidence="1">Uncharacterized protein</fullName>
    </submittedName>
</protein>
<comment type="caution">
    <text evidence="1">The sequence shown here is derived from an EMBL/GenBank/DDBJ whole genome shotgun (WGS) entry which is preliminary data.</text>
</comment>
<gene>
    <name evidence="1" type="ORF">BAE44_0014282</name>
</gene>
<sequence>LSMEESQSGEIIIAVLSGFARVISEEDVGKCCDTLARTIRRAGAGRSEDCACDLQKRFVRKKQIDLDRVCKLVMTKE</sequence>
<proteinExistence type="predicted"/>
<reference evidence="1 2" key="1">
    <citation type="submission" date="2016-09" db="EMBL/GenBank/DDBJ databases">
        <title>The draft genome of Dichanthelium oligosanthes: A C3 panicoid grass species.</title>
        <authorList>
            <person name="Studer A.J."/>
            <person name="Schnable J.C."/>
            <person name="Brutnell T.P."/>
        </authorList>
    </citation>
    <scope>NUCLEOTIDE SEQUENCE [LARGE SCALE GENOMIC DNA]</scope>
    <source>
        <strain evidence="2">cv. Kellogg 1175</strain>
        <tissue evidence="1">Leaf</tissue>
    </source>
</reference>
<dbReference type="AlphaFoldDB" id="A0A1E5VHU7"/>
<evidence type="ECO:0000313" key="2">
    <source>
        <dbReference type="Proteomes" id="UP000095767"/>
    </source>
</evidence>
<keyword evidence="2" id="KW-1185">Reference proteome</keyword>
<evidence type="ECO:0000313" key="1">
    <source>
        <dbReference type="EMBL" id="OEL24698.1"/>
    </source>
</evidence>
<dbReference type="EMBL" id="LWDX02039100">
    <property type="protein sequence ID" value="OEL24698.1"/>
    <property type="molecule type" value="Genomic_DNA"/>
</dbReference>
<accession>A0A1E5VHU7</accession>
<dbReference type="Proteomes" id="UP000095767">
    <property type="component" value="Unassembled WGS sequence"/>
</dbReference>
<name>A0A1E5VHU7_9POAL</name>
<feature type="non-terminal residue" evidence="1">
    <location>
        <position position="1"/>
    </location>
</feature>
<organism evidence="1 2">
    <name type="scientific">Dichanthelium oligosanthes</name>
    <dbReference type="NCBI Taxonomy" id="888268"/>
    <lineage>
        <taxon>Eukaryota</taxon>
        <taxon>Viridiplantae</taxon>
        <taxon>Streptophyta</taxon>
        <taxon>Embryophyta</taxon>
        <taxon>Tracheophyta</taxon>
        <taxon>Spermatophyta</taxon>
        <taxon>Magnoliopsida</taxon>
        <taxon>Liliopsida</taxon>
        <taxon>Poales</taxon>
        <taxon>Poaceae</taxon>
        <taxon>PACMAD clade</taxon>
        <taxon>Panicoideae</taxon>
        <taxon>Panicodae</taxon>
        <taxon>Paniceae</taxon>
        <taxon>Dichantheliinae</taxon>
        <taxon>Dichanthelium</taxon>
    </lineage>
</organism>